<keyword evidence="2" id="KW-1185">Reference proteome</keyword>
<dbReference type="AlphaFoldDB" id="A0AAP9NM48"/>
<protein>
    <submittedName>
        <fullName evidence="1">Uncharacterized protein</fullName>
    </submittedName>
</protein>
<dbReference type="Proteomes" id="UP000509761">
    <property type="component" value="Chromosome"/>
</dbReference>
<proteinExistence type="predicted"/>
<evidence type="ECO:0000313" key="1">
    <source>
        <dbReference type="EMBL" id="QKS24413.1"/>
    </source>
</evidence>
<organism evidence="1 2">
    <name type="scientific">Vreelandella titanicae</name>
    <dbReference type="NCBI Taxonomy" id="664683"/>
    <lineage>
        <taxon>Bacteria</taxon>
        <taxon>Pseudomonadati</taxon>
        <taxon>Pseudomonadota</taxon>
        <taxon>Gammaproteobacteria</taxon>
        <taxon>Oceanospirillales</taxon>
        <taxon>Halomonadaceae</taxon>
        <taxon>Vreelandella</taxon>
    </lineage>
</organism>
<accession>A0AAP9NM48</accession>
<sequence>MNELDLQADADTRGRRYLSKNATQRVFPSKAAISALEAFDEPLPMQGFPTENTLALLDDRCRQDPCCPYRSRPVHNDPA</sequence>
<gene>
    <name evidence="1" type="ORF">FX987_02190</name>
</gene>
<dbReference type="EMBL" id="CP054580">
    <property type="protein sequence ID" value="QKS24413.1"/>
    <property type="molecule type" value="Genomic_DNA"/>
</dbReference>
<reference evidence="1 2" key="1">
    <citation type="submission" date="2019-12" db="EMBL/GenBank/DDBJ databases">
        <title>Genome sequencing and assembly of endphytes of Porphyra tenera.</title>
        <authorList>
            <person name="Park J.M."/>
            <person name="Shin R."/>
            <person name="Jo S.H."/>
        </authorList>
    </citation>
    <scope>NUCLEOTIDE SEQUENCE [LARGE SCALE GENOMIC DNA]</scope>
    <source>
        <strain evidence="1 2">GPM3</strain>
    </source>
</reference>
<evidence type="ECO:0000313" key="2">
    <source>
        <dbReference type="Proteomes" id="UP000509761"/>
    </source>
</evidence>
<name>A0AAP9NM48_9GAMM</name>